<dbReference type="RefSeq" id="WP_330930424.1">
    <property type="nucleotide sequence ID" value="NZ_CP119075.1"/>
</dbReference>
<dbReference type="AlphaFoldDB" id="A0AAE9ZU66"/>
<evidence type="ECO:0000256" key="1">
    <source>
        <dbReference type="SAM" id="MobiDB-lite"/>
    </source>
</evidence>
<dbReference type="Proteomes" id="UP001218638">
    <property type="component" value="Chromosome"/>
</dbReference>
<dbReference type="EMBL" id="CP119075">
    <property type="protein sequence ID" value="WED64167.1"/>
    <property type="molecule type" value="Genomic_DNA"/>
</dbReference>
<gene>
    <name evidence="2" type="ORF">PXH66_17655</name>
</gene>
<proteinExistence type="predicted"/>
<organism evidence="2 3">
    <name type="scientific">Synoicihabitans lomoniglobus</name>
    <dbReference type="NCBI Taxonomy" id="2909285"/>
    <lineage>
        <taxon>Bacteria</taxon>
        <taxon>Pseudomonadati</taxon>
        <taxon>Verrucomicrobiota</taxon>
        <taxon>Opitutia</taxon>
        <taxon>Opitutales</taxon>
        <taxon>Opitutaceae</taxon>
        <taxon>Synoicihabitans</taxon>
    </lineage>
</organism>
<accession>A0AAE9ZU66</accession>
<protein>
    <submittedName>
        <fullName evidence="2">Uncharacterized protein</fullName>
    </submittedName>
</protein>
<evidence type="ECO:0000313" key="2">
    <source>
        <dbReference type="EMBL" id="WED64167.1"/>
    </source>
</evidence>
<keyword evidence="3" id="KW-1185">Reference proteome</keyword>
<feature type="region of interest" description="Disordered" evidence="1">
    <location>
        <begin position="55"/>
        <end position="84"/>
    </location>
</feature>
<dbReference type="KEGG" id="slom:PXH66_17655"/>
<feature type="compositionally biased region" description="Basic and acidic residues" evidence="1">
    <location>
        <begin position="57"/>
        <end position="84"/>
    </location>
</feature>
<sequence length="84" mass="9055">MSSSSPAVIRWLVRHAGYPAHRLAPGAERLVLFAAAAAAAADEAGVQRASGMIVRKNSAEEASRRQQAENRRKAHFKSDNRTAT</sequence>
<name>A0AAE9ZU66_9BACT</name>
<reference evidence="2" key="1">
    <citation type="submission" date="2023-03" db="EMBL/GenBank/DDBJ databases">
        <title>Lomoglobus Profundus gen. nov., sp. nov., a novel member of the phylum Verrucomicrobia, isolated from deep-marine sediment of South China Sea.</title>
        <authorList>
            <person name="Ahmad T."/>
            <person name="Ishaq S.E."/>
            <person name="Wang F."/>
        </authorList>
    </citation>
    <scope>NUCLEOTIDE SEQUENCE</scope>
    <source>
        <strain evidence="2">LMO-M01</strain>
    </source>
</reference>
<evidence type="ECO:0000313" key="3">
    <source>
        <dbReference type="Proteomes" id="UP001218638"/>
    </source>
</evidence>